<evidence type="ECO:0000313" key="9">
    <source>
        <dbReference type="Proteomes" id="UP000176917"/>
    </source>
</evidence>
<reference evidence="8 9" key="1">
    <citation type="journal article" date="2016" name="Nat. Commun.">
        <title>Thousands of microbial genomes shed light on interconnected biogeochemical processes in an aquifer system.</title>
        <authorList>
            <person name="Anantharaman K."/>
            <person name="Brown C.T."/>
            <person name="Hug L.A."/>
            <person name="Sharon I."/>
            <person name="Castelle C.J."/>
            <person name="Probst A.J."/>
            <person name="Thomas B.C."/>
            <person name="Singh A."/>
            <person name="Wilkins M.J."/>
            <person name="Karaoz U."/>
            <person name="Brodie E.L."/>
            <person name="Williams K.H."/>
            <person name="Hubbard S.S."/>
            <person name="Banfield J.F."/>
        </authorList>
    </citation>
    <scope>NUCLEOTIDE SEQUENCE [LARGE SCALE GENOMIC DNA]</scope>
</reference>
<sequence>MQERNTQRQRRHRRVRAKIRGTAKLPRLVVFRSNKNFEAQLVDDEKGKTLAFVEVALKNTEKAGTAMAQLAKEKKVTKVVFDRGGYKYHGNVKKFAESARKEGLQF</sequence>
<evidence type="ECO:0000256" key="7">
    <source>
        <dbReference type="HAMAP-Rule" id="MF_01337"/>
    </source>
</evidence>
<protein>
    <recommendedName>
        <fullName evidence="6 7">Large ribosomal subunit protein uL18</fullName>
    </recommendedName>
</protein>
<dbReference type="GO" id="GO:0003735">
    <property type="term" value="F:structural constituent of ribosome"/>
    <property type="evidence" value="ECO:0007669"/>
    <property type="project" value="InterPro"/>
</dbReference>
<keyword evidence="2 7" id="KW-0699">rRNA-binding</keyword>
<comment type="similarity">
    <text evidence="1 7">Belongs to the universal ribosomal protein uL18 family.</text>
</comment>
<evidence type="ECO:0000313" key="8">
    <source>
        <dbReference type="EMBL" id="OHA73471.1"/>
    </source>
</evidence>
<organism evidence="8 9">
    <name type="scientific">Candidatus Wildermuthbacteria bacterium RIFCSPLOWO2_01_FULL_48_16</name>
    <dbReference type="NCBI Taxonomy" id="1802461"/>
    <lineage>
        <taxon>Bacteria</taxon>
        <taxon>Candidatus Wildermuthiibacteriota</taxon>
    </lineage>
</organism>
<dbReference type="InterPro" id="IPR004389">
    <property type="entry name" value="Ribosomal_uL18_bac-type"/>
</dbReference>
<comment type="subunit">
    <text evidence="7">Part of the 50S ribosomal subunit; part of the 5S rRNA/L5/L18/L25 subcomplex. Contacts the 5S and 23S rRNAs.</text>
</comment>
<name>A0A1G2RN80_9BACT</name>
<evidence type="ECO:0000256" key="5">
    <source>
        <dbReference type="ARBA" id="ARBA00023274"/>
    </source>
</evidence>
<dbReference type="SUPFAM" id="SSF53137">
    <property type="entry name" value="Translational machinery components"/>
    <property type="match status" value="1"/>
</dbReference>
<dbReference type="NCBIfam" id="TIGR00060">
    <property type="entry name" value="L18_bact"/>
    <property type="match status" value="1"/>
</dbReference>
<dbReference type="AlphaFoldDB" id="A0A1G2RN80"/>
<dbReference type="PANTHER" id="PTHR12899">
    <property type="entry name" value="39S RIBOSOMAL PROTEIN L18, MITOCHONDRIAL"/>
    <property type="match status" value="1"/>
</dbReference>
<evidence type="ECO:0000256" key="1">
    <source>
        <dbReference type="ARBA" id="ARBA00007116"/>
    </source>
</evidence>
<dbReference type="HAMAP" id="MF_01337_B">
    <property type="entry name" value="Ribosomal_uL18_B"/>
    <property type="match status" value="1"/>
</dbReference>
<keyword evidence="4 7" id="KW-0689">Ribosomal protein</keyword>
<evidence type="ECO:0000256" key="2">
    <source>
        <dbReference type="ARBA" id="ARBA00022730"/>
    </source>
</evidence>
<dbReference type="InterPro" id="IPR057268">
    <property type="entry name" value="Ribosomal_L18"/>
</dbReference>
<keyword evidence="5 7" id="KW-0687">Ribonucleoprotein</keyword>
<dbReference type="CDD" id="cd00432">
    <property type="entry name" value="Ribosomal_L18_L5e"/>
    <property type="match status" value="1"/>
</dbReference>
<dbReference type="GO" id="GO:0008097">
    <property type="term" value="F:5S rRNA binding"/>
    <property type="evidence" value="ECO:0007669"/>
    <property type="project" value="TreeGrafter"/>
</dbReference>
<dbReference type="STRING" id="1802461.A3B24_03090"/>
<comment type="caution">
    <text evidence="8">The sequence shown here is derived from an EMBL/GenBank/DDBJ whole genome shotgun (WGS) entry which is preliminary data.</text>
</comment>
<accession>A0A1G2RN80</accession>
<dbReference type="GO" id="GO:0022625">
    <property type="term" value="C:cytosolic large ribosomal subunit"/>
    <property type="evidence" value="ECO:0007669"/>
    <property type="project" value="TreeGrafter"/>
</dbReference>
<dbReference type="EMBL" id="MHUG01000011">
    <property type="protein sequence ID" value="OHA73471.1"/>
    <property type="molecule type" value="Genomic_DNA"/>
</dbReference>
<evidence type="ECO:0000256" key="4">
    <source>
        <dbReference type="ARBA" id="ARBA00022980"/>
    </source>
</evidence>
<dbReference type="PANTHER" id="PTHR12899:SF3">
    <property type="entry name" value="LARGE RIBOSOMAL SUBUNIT PROTEIN UL18M"/>
    <property type="match status" value="1"/>
</dbReference>
<comment type="function">
    <text evidence="7">This is one of the proteins that bind and probably mediate the attachment of the 5S RNA into the large ribosomal subunit, where it forms part of the central protuberance.</text>
</comment>
<keyword evidence="3 7" id="KW-0694">RNA-binding</keyword>
<dbReference type="Proteomes" id="UP000176917">
    <property type="component" value="Unassembled WGS sequence"/>
</dbReference>
<dbReference type="Gene3D" id="3.30.420.100">
    <property type="match status" value="1"/>
</dbReference>
<dbReference type="Pfam" id="PF00861">
    <property type="entry name" value="Ribosomal_L18p"/>
    <property type="match status" value="1"/>
</dbReference>
<proteinExistence type="inferred from homology"/>
<dbReference type="GO" id="GO:0006412">
    <property type="term" value="P:translation"/>
    <property type="evidence" value="ECO:0007669"/>
    <property type="project" value="UniProtKB-UniRule"/>
</dbReference>
<gene>
    <name evidence="7" type="primary">rplR</name>
    <name evidence="8" type="ORF">A3B24_03090</name>
</gene>
<dbReference type="InterPro" id="IPR005484">
    <property type="entry name" value="Ribosomal_uL18_bac/plant/anim"/>
</dbReference>
<evidence type="ECO:0000256" key="3">
    <source>
        <dbReference type="ARBA" id="ARBA00022884"/>
    </source>
</evidence>
<evidence type="ECO:0000256" key="6">
    <source>
        <dbReference type="ARBA" id="ARBA00035197"/>
    </source>
</evidence>